<evidence type="ECO:0008006" key="4">
    <source>
        <dbReference type="Google" id="ProtNLM"/>
    </source>
</evidence>
<dbReference type="InterPro" id="IPR008962">
    <property type="entry name" value="PapD-like_sf"/>
</dbReference>
<name>G2D9F4_9GAMM</name>
<evidence type="ECO:0000313" key="3">
    <source>
        <dbReference type="Proteomes" id="UP000004491"/>
    </source>
</evidence>
<dbReference type="InterPro" id="IPR013783">
    <property type="entry name" value="Ig-like_fold"/>
</dbReference>
<dbReference type="Gene3D" id="2.60.40.10">
    <property type="entry name" value="Immunoglobulins"/>
    <property type="match status" value="1"/>
</dbReference>
<dbReference type="Proteomes" id="UP000004491">
    <property type="component" value="Unassembled WGS sequence"/>
</dbReference>
<keyword evidence="3" id="KW-1185">Reference proteome</keyword>
<gene>
    <name evidence="2" type="ORF">Rifp1Sym_ac00250</name>
</gene>
<sequence length="293" mass="32906">MLLKEVTGMTGRTVPLCMLLNWVLLTALVSFVLPLTAYAGAMAVDPKRVVFDGRKRSAELLVINRGDRAATYKIYFQEMRMTNTGHLDVVDDPTEAEKTSSTLLRYSPRRMTLGPGKMQSVRLLLRKPRDLEPGEYRSHLTIEELPDAMAGTDVEQLADNRGGVKVRMVARHSITIPVIARHGMLDASLELKALKYLPPDRKKPRSRIALNLHRQGNRSLYGSINVYHQPRQGERRLVGYIKGVAVYTPLQKRSIIVPLQEMGSERLRDGVLRAEFTETGRQGVKAAAELTIH</sequence>
<protein>
    <recommendedName>
        <fullName evidence="4">Pili assembly chaperone N-terminal domain-containing protein</fullName>
    </recommendedName>
</protein>
<keyword evidence="1" id="KW-0472">Membrane</keyword>
<keyword evidence="1" id="KW-0812">Transmembrane</keyword>
<accession>G2D9F4</accession>
<evidence type="ECO:0000313" key="2">
    <source>
        <dbReference type="EMBL" id="EGV52738.1"/>
    </source>
</evidence>
<dbReference type="EMBL" id="AFOC01000003">
    <property type="protein sequence ID" value="EGV52738.1"/>
    <property type="molecule type" value="Genomic_DNA"/>
</dbReference>
<evidence type="ECO:0000256" key="1">
    <source>
        <dbReference type="SAM" id="Phobius"/>
    </source>
</evidence>
<organism evidence="2 3">
    <name type="scientific">endosymbiont of Riftia pachyptila</name>
    <name type="common">vent Ph05</name>
    <dbReference type="NCBI Taxonomy" id="1048808"/>
    <lineage>
        <taxon>Bacteria</taxon>
        <taxon>Pseudomonadati</taxon>
        <taxon>Pseudomonadota</taxon>
        <taxon>Gammaproteobacteria</taxon>
        <taxon>sulfur-oxidizing symbionts</taxon>
    </lineage>
</organism>
<keyword evidence="1" id="KW-1133">Transmembrane helix</keyword>
<dbReference type="SUPFAM" id="SSF49354">
    <property type="entry name" value="PapD-like"/>
    <property type="match status" value="1"/>
</dbReference>
<dbReference type="AlphaFoldDB" id="G2D9F4"/>
<feature type="transmembrane region" description="Helical" evidence="1">
    <location>
        <begin position="20"/>
        <end position="44"/>
    </location>
</feature>
<comment type="caution">
    <text evidence="2">The sequence shown here is derived from an EMBL/GenBank/DDBJ whole genome shotgun (WGS) entry which is preliminary data.</text>
</comment>
<reference evidence="2" key="1">
    <citation type="journal article" date="2011" name="ISME J.">
        <title>The endosymbionts of the deep-sea tubeworms Riftia pachyptila and Tevnia jerichonana share an identical physiology as revealed by proteogenomic analyses.</title>
        <authorList>
            <person name="Gardebrecht A."/>
            <person name="Markert S."/>
            <person name="Felbeck H."/>
            <person name="Thuermer A."/>
            <person name="Albrecht D."/>
            <person name="Wollherr A."/>
            <person name="Kabisch J."/>
            <person name="Lehmann R."/>
            <person name="Daniel R."/>
            <person name="Liesegang H."/>
            <person name="Hecker M."/>
            <person name="Sievert S.M."/>
            <person name="Schweder T."/>
        </authorList>
    </citation>
    <scope>NUCLEOTIDE SEQUENCE [LARGE SCALE GENOMIC DNA]</scope>
</reference>
<proteinExistence type="predicted"/>